<dbReference type="GeneID" id="22915832"/>
<dbReference type="EMBL" id="AFNH02001275">
    <property type="protein sequence ID" value="EZG43480.1"/>
    <property type="molecule type" value="Genomic_DNA"/>
</dbReference>
<accession>A0A023AYX5</accession>
<keyword evidence="2" id="KW-1185">Reference proteome</keyword>
<gene>
    <name evidence="1" type="ORF">GNI_170260</name>
</gene>
<feature type="non-terminal residue" evidence="1">
    <location>
        <position position="1447"/>
    </location>
</feature>
<sequence>MSRLIRNIVETVMFPGCEAAHEADDRYFFYLPVLKLGLLVPIWVRPAAHGSFVVIIYAHGNGTDVGMCRRELDQVSRSAGVHIIAFEYPGYGKCSPCQNYRIEEAVDIVAESVLCFVLKELYWPLQNIVFWGCSIGSGILTRLAKKIDGRKLSFQLGKNNLCPSINAANQRTSSATTNFRTIDRCRCFAWDPIGYNRFPRDLGTDEPANKGVCFDIHPGGEIYPKNSFYQEFTDDFEFQICRCVNNHECPAMGPQLGSSGAQLGGLILQCPLLSIRSAASSFVGNVMSRVVIPDTSYNNETSLKRVHTRLLIIHGKQDEMFDWHGSRKMLQEYAGGAKMGVFPPDSDHNNFDLSRDIIGPIIHFLKFYVVPQCHRVSLPTNSSDRSYILYTHPFIEAGPPFPLDIMKQYRPDISDACALRYINGNALTLNVPDVGEHASEVSAAAVATGAADTNADAPTFTRFRRRLRGEPFLPAYLYNSRKVTDQLPCTKPFLWPERLETYIWVAYSKPVRLRGTMAVEPYDYLNSTFNQDGNKVPTVHNVYEVVGHHDMEYRHDFVVRVSEHSIRGALRPDTWPATTHGNIGKCWHLVSRSCDAQEEDAGDIKRLNYFQDRLVYNGAFRGELRQGFLNTLFELFVSPKTNRLSDFITCHQDISHCFVHNKIRVVGSVAHYIHKQRRKLFRDEERSGNGNRAAGTNITRSGKFSKIGHVTTSALRHLVLTAALPCVYLVFRQNTPAMTDPSMADPTMAPVQVAEDGVLKEEALLAMCISGDVELESKLSGIRGPETGQSGQRTLQTSGYNVYGVFINGFLLTCQRQYVDVSSGKVSSAGAGAAPLTIVDATYIPNGTAVFSDRVETNFGLCETLCDLFPFPEYMLVPVFQQAVEARVRTALAGDLVKTFLDFELGAGDNLGDCPAAAAGDSGSGGGSATDSSMVAGLLGGGYRPTESRPHSKFEAYLCRKALWSNRFMNTIDCCITSSWSSDIWYPFMSLSVSDGTRGNSRTGKLVADLDPLVGNNILKIGLVGSVVRDIYDLIGRLFALCPPMIWLFPMAMVPGHHEKTINMLFEALYHVPKYTIPRRVPQNRAEFQILTAQLFKLERDTHVCKILSKCSNQRSVPEDVFYNLLAQFAVKKKLFAKCIQRQVEMEERTDQRNTAAELGVADVDLAWYMFHRVVLWGAMGDGNEYITSPKFPKCEFVSDKRTNYLVKIPSANIKAHNPIEGRLDPVVYEPIRFEDQNYLRHPLYTFSLEFGHPDMDLDLDVGDGNMVPVKFPFTMDRDKLVRCLLRALVDPSSLEMYFGPLDAPAVSTSAVKWMTKLTEAEVQKIADYDQNGAAGVPSDTVEEDSAKRQWKNAVECGLTRRLPIRRRPDESNTAHDFAAKDVAAKDVAAKDVAAKDVAAKDVATATEDGVETAEAYMCALWYPHSPVGYEGLEGKYTGILDAIPSS</sequence>
<name>A0A023AYX5_GRENI</name>
<evidence type="ECO:0000313" key="1">
    <source>
        <dbReference type="EMBL" id="EZG43480.1"/>
    </source>
</evidence>
<dbReference type="PANTHER" id="PTHR12277">
    <property type="entry name" value="ALPHA/BETA HYDROLASE DOMAIN-CONTAINING PROTEIN"/>
    <property type="match status" value="1"/>
</dbReference>
<organism evidence="1 2">
    <name type="scientific">Gregarina niphandrodes</name>
    <name type="common">Septate eugregarine</name>
    <dbReference type="NCBI Taxonomy" id="110365"/>
    <lineage>
        <taxon>Eukaryota</taxon>
        <taxon>Sar</taxon>
        <taxon>Alveolata</taxon>
        <taxon>Apicomplexa</taxon>
        <taxon>Conoidasida</taxon>
        <taxon>Gregarinasina</taxon>
        <taxon>Eugregarinorida</taxon>
        <taxon>Gregarinidae</taxon>
        <taxon>Gregarina</taxon>
    </lineage>
</organism>
<dbReference type="PANTHER" id="PTHR12277:SF81">
    <property type="entry name" value="PROTEIN ABHD13"/>
    <property type="match status" value="1"/>
</dbReference>
<dbReference type="Proteomes" id="UP000019763">
    <property type="component" value="Unassembled WGS sequence"/>
</dbReference>
<keyword evidence="1" id="KW-0378">Hydrolase</keyword>
<dbReference type="SUPFAM" id="SSF53474">
    <property type="entry name" value="alpha/beta-Hydrolases"/>
    <property type="match status" value="1"/>
</dbReference>
<dbReference type="VEuPathDB" id="CryptoDB:GNI_170260"/>
<dbReference type="GO" id="GO:0016787">
    <property type="term" value="F:hydrolase activity"/>
    <property type="evidence" value="ECO:0007669"/>
    <property type="project" value="UniProtKB-KW"/>
</dbReference>
<dbReference type="eggNOG" id="KOG1552">
    <property type="taxonomic scope" value="Eukaryota"/>
</dbReference>
<evidence type="ECO:0000313" key="2">
    <source>
        <dbReference type="Proteomes" id="UP000019763"/>
    </source>
</evidence>
<reference evidence="1" key="1">
    <citation type="submission" date="2013-12" db="EMBL/GenBank/DDBJ databases">
        <authorList>
            <person name="Omoto C.K."/>
            <person name="Sibley D."/>
            <person name="Venepally P."/>
            <person name="Hadjithomas M."/>
            <person name="Karamycheva S."/>
            <person name="Brunk B."/>
            <person name="Roos D."/>
            <person name="Caler E."/>
            <person name="Lorenzi H."/>
        </authorList>
    </citation>
    <scope>NUCLEOTIDE SEQUENCE</scope>
</reference>
<protein>
    <submittedName>
        <fullName evidence="1">Alpha/beta hydrolase family protein</fullName>
    </submittedName>
</protein>
<comment type="caution">
    <text evidence="1">The sequence shown here is derived from an EMBL/GenBank/DDBJ whole genome shotgun (WGS) entry which is preliminary data.</text>
</comment>
<dbReference type="InterPro" id="IPR029058">
    <property type="entry name" value="AB_hydrolase_fold"/>
</dbReference>
<dbReference type="Gene3D" id="3.40.50.1820">
    <property type="entry name" value="alpha/beta hydrolase"/>
    <property type="match status" value="1"/>
</dbReference>
<dbReference type="OrthoDB" id="10249433at2759"/>
<proteinExistence type="predicted"/>
<dbReference type="RefSeq" id="XP_011133289.1">
    <property type="nucleotide sequence ID" value="XM_011134987.1"/>
</dbReference>